<organism evidence="6 7">
    <name type="scientific">Molorchus minor</name>
    <dbReference type="NCBI Taxonomy" id="1323400"/>
    <lineage>
        <taxon>Eukaryota</taxon>
        <taxon>Metazoa</taxon>
        <taxon>Ecdysozoa</taxon>
        <taxon>Arthropoda</taxon>
        <taxon>Hexapoda</taxon>
        <taxon>Insecta</taxon>
        <taxon>Pterygota</taxon>
        <taxon>Neoptera</taxon>
        <taxon>Endopterygota</taxon>
        <taxon>Coleoptera</taxon>
        <taxon>Polyphaga</taxon>
        <taxon>Cucujiformia</taxon>
        <taxon>Chrysomeloidea</taxon>
        <taxon>Cerambycidae</taxon>
        <taxon>Lamiinae</taxon>
        <taxon>Monochamini</taxon>
        <taxon>Molorchus</taxon>
    </lineage>
</organism>
<dbReference type="EMBL" id="JAPWTJ010000731">
    <property type="protein sequence ID" value="KAJ8976069.1"/>
    <property type="molecule type" value="Genomic_DNA"/>
</dbReference>
<evidence type="ECO:0000313" key="7">
    <source>
        <dbReference type="Proteomes" id="UP001162164"/>
    </source>
</evidence>
<dbReference type="Proteomes" id="UP001162164">
    <property type="component" value="Unassembled WGS sequence"/>
</dbReference>
<keyword evidence="3 5" id="KW-1133">Transmembrane helix</keyword>
<dbReference type="SUPFAM" id="SSF81321">
    <property type="entry name" value="Family A G protein-coupled receptor-like"/>
    <property type="match status" value="1"/>
</dbReference>
<proteinExistence type="predicted"/>
<evidence type="ECO:0000256" key="5">
    <source>
        <dbReference type="SAM" id="Phobius"/>
    </source>
</evidence>
<comment type="caution">
    <text evidence="6">The sequence shown here is derived from an EMBL/GenBank/DDBJ whole genome shotgun (WGS) entry which is preliminary data.</text>
</comment>
<dbReference type="Gene3D" id="1.20.1070.10">
    <property type="entry name" value="Rhodopsin 7-helix transmembrane proteins"/>
    <property type="match status" value="1"/>
</dbReference>
<protein>
    <submittedName>
        <fullName evidence="6">Uncharacterized protein</fullName>
    </submittedName>
</protein>
<accession>A0ABQ9JD42</accession>
<sequence length="124" mass="14521">MDLKIDPKCNPTQTKQIPEPIYLTAMPYNESFVYFTQCTPTWSTETDTVFMIVKMVFFYVIPLLFMSVAYIQIIRVLWKSGNAPHQAMGTATFKLVDYDRNNNFQPEVLELPYQEDIFPSREFA</sequence>
<reference evidence="6" key="1">
    <citation type="journal article" date="2023" name="Insect Mol. Biol.">
        <title>Genome sequencing provides insights into the evolution of gene families encoding plant cell wall-degrading enzymes in longhorned beetles.</title>
        <authorList>
            <person name="Shin N.R."/>
            <person name="Okamura Y."/>
            <person name="Kirsch R."/>
            <person name="Pauchet Y."/>
        </authorList>
    </citation>
    <scope>NUCLEOTIDE SEQUENCE</scope>
    <source>
        <strain evidence="6">MMC_N1</strain>
    </source>
</reference>
<name>A0ABQ9JD42_9CUCU</name>
<gene>
    <name evidence="6" type="ORF">NQ317_002544</name>
</gene>
<feature type="transmembrane region" description="Helical" evidence="5">
    <location>
        <begin position="56"/>
        <end position="78"/>
    </location>
</feature>
<evidence type="ECO:0000256" key="4">
    <source>
        <dbReference type="ARBA" id="ARBA00023136"/>
    </source>
</evidence>
<dbReference type="InterPro" id="IPR000276">
    <property type="entry name" value="GPCR_Rhodpsn"/>
</dbReference>
<evidence type="ECO:0000256" key="2">
    <source>
        <dbReference type="ARBA" id="ARBA00022692"/>
    </source>
</evidence>
<keyword evidence="4 5" id="KW-0472">Membrane</keyword>
<evidence type="ECO:0000256" key="1">
    <source>
        <dbReference type="ARBA" id="ARBA00004370"/>
    </source>
</evidence>
<comment type="subcellular location">
    <subcellularLocation>
        <location evidence="1">Membrane</location>
    </subcellularLocation>
</comment>
<dbReference type="Pfam" id="PF00001">
    <property type="entry name" value="7tm_1"/>
    <property type="match status" value="1"/>
</dbReference>
<keyword evidence="2 5" id="KW-0812">Transmembrane</keyword>
<evidence type="ECO:0000256" key="3">
    <source>
        <dbReference type="ARBA" id="ARBA00022989"/>
    </source>
</evidence>
<evidence type="ECO:0000313" key="6">
    <source>
        <dbReference type="EMBL" id="KAJ8976069.1"/>
    </source>
</evidence>
<keyword evidence="7" id="KW-1185">Reference proteome</keyword>